<evidence type="ECO:0000313" key="4">
    <source>
        <dbReference type="EMBL" id="MBF4763498.1"/>
    </source>
</evidence>
<keyword evidence="4" id="KW-0378">Hydrolase</keyword>
<feature type="chain" id="PRO_5037253554" evidence="2">
    <location>
        <begin position="28"/>
        <end position="406"/>
    </location>
</feature>
<keyword evidence="4" id="KW-0326">Glycosidase</keyword>
<evidence type="ECO:0000256" key="1">
    <source>
        <dbReference type="SAM" id="MobiDB-lite"/>
    </source>
</evidence>
<dbReference type="Pfam" id="PF09992">
    <property type="entry name" value="NAGPA"/>
    <property type="match status" value="1"/>
</dbReference>
<dbReference type="PANTHER" id="PTHR40446">
    <property type="entry name" value="N-ACETYLGLUCOSAMINE-1-PHOSPHODIESTER ALPHA-N-ACETYLGLUCOSAMINIDASE"/>
    <property type="match status" value="1"/>
</dbReference>
<evidence type="ECO:0000256" key="2">
    <source>
        <dbReference type="SAM" id="SignalP"/>
    </source>
</evidence>
<evidence type="ECO:0000313" key="5">
    <source>
        <dbReference type="Proteomes" id="UP000640489"/>
    </source>
</evidence>
<keyword evidence="2" id="KW-0732">Signal</keyword>
<protein>
    <submittedName>
        <fullName evidence="4">Phosphodiester glycosidase family protein</fullName>
    </submittedName>
</protein>
<dbReference type="PANTHER" id="PTHR40446:SF2">
    <property type="entry name" value="N-ACETYLGLUCOSAMINE-1-PHOSPHODIESTER ALPHA-N-ACETYLGLUCOSAMINIDASE"/>
    <property type="match status" value="1"/>
</dbReference>
<dbReference type="InterPro" id="IPR018711">
    <property type="entry name" value="NAGPA"/>
</dbReference>
<organism evidence="4 5">
    <name type="scientific">Nocardioides islandensis</name>
    <dbReference type="NCBI Taxonomy" id="433663"/>
    <lineage>
        <taxon>Bacteria</taxon>
        <taxon>Bacillati</taxon>
        <taxon>Actinomycetota</taxon>
        <taxon>Actinomycetes</taxon>
        <taxon>Propionibacteriales</taxon>
        <taxon>Nocardioidaceae</taxon>
        <taxon>Nocardioides</taxon>
    </lineage>
</organism>
<dbReference type="EMBL" id="JADKPN010000005">
    <property type="protein sequence ID" value="MBF4763498.1"/>
    <property type="molecule type" value="Genomic_DNA"/>
</dbReference>
<dbReference type="Proteomes" id="UP000640489">
    <property type="component" value="Unassembled WGS sequence"/>
</dbReference>
<keyword evidence="5" id="KW-1185">Reference proteome</keyword>
<dbReference type="RefSeq" id="WP_194706692.1">
    <property type="nucleotide sequence ID" value="NZ_JADKPN010000005.1"/>
</dbReference>
<feature type="signal peptide" evidence="2">
    <location>
        <begin position="1"/>
        <end position="27"/>
    </location>
</feature>
<reference evidence="4" key="1">
    <citation type="submission" date="2020-11" db="EMBL/GenBank/DDBJ databases">
        <title>Nocardioides sp. nov., isolated from Soil of Cynanchum wilfordii Hemsley rhizosphere.</title>
        <authorList>
            <person name="Lee J.-S."/>
            <person name="Suh M.K."/>
            <person name="Kim J.-S."/>
        </authorList>
    </citation>
    <scope>NUCLEOTIDE SEQUENCE</scope>
    <source>
        <strain evidence="4">KCTC 19275</strain>
    </source>
</reference>
<dbReference type="AlphaFoldDB" id="A0A930YE97"/>
<accession>A0A930YE97</accession>
<feature type="domain" description="Phosphodiester glycosidase" evidence="3">
    <location>
        <begin position="236"/>
        <end position="402"/>
    </location>
</feature>
<dbReference type="GO" id="GO:0016798">
    <property type="term" value="F:hydrolase activity, acting on glycosyl bonds"/>
    <property type="evidence" value="ECO:0007669"/>
    <property type="project" value="UniProtKB-KW"/>
</dbReference>
<proteinExistence type="predicted"/>
<comment type="caution">
    <text evidence="4">The sequence shown here is derived from an EMBL/GenBank/DDBJ whole genome shotgun (WGS) entry which is preliminary data.</text>
</comment>
<evidence type="ECO:0000259" key="3">
    <source>
        <dbReference type="Pfam" id="PF09992"/>
    </source>
</evidence>
<name>A0A930YE97_9ACTN</name>
<gene>
    <name evidence="4" type="ORF">ISU07_10200</name>
</gene>
<sequence>MRAAGPVLAALTALALAVPTAPSTAGADPGTTTPDKRPHQRGPQTSDRVPGTIAPYVPRALRTDPVISNEVTWQVVPGVTYRQWDQLDARGPIRAYLLTIDPGTPGLTTDYASSKRVSTTETVRDMIARDRAIAGINGDFYDIGDTGAALGLGVDLQRGLVHGRKFGWNRAFYLRKGVPEIGTLAVRAKLVQEPWMRIKHLNSPTVFDGEIGAYDYRWGPTAGYRVVDGQHEDVREVVIRKNVVVSNERTLSAGEKIRGTVLVGRGAGAHALGVLKPGDRARITWQVRHRPDVAISGNKVLLLRGVRRVVDDRELHPRTAIGIDHESGRVLMLVVDGRQSFSRGYTMVELANLMQSLGADDALNLDGGGSSTLLSYGPDGVVGVRNSPSDGFERRVANGLEITYRP</sequence>
<feature type="region of interest" description="Disordered" evidence="1">
    <location>
        <begin position="21"/>
        <end position="53"/>
    </location>
</feature>